<dbReference type="EMBL" id="CAJFDH010000004">
    <property type="protein sequence ID" value="CAD5218985.1"/>
    <property type="molecule type" value="Genomic_DNA"/>
</dbReference>
<accession>A0A811KUI7</accession>
<reference evidence="2" key="1">
    <citation type="submission" date="2020-09" db="EMBL/GenBank/DDBJ databases">
        <authorList>
            <person name="Kikuchi T."/>
        </authorList>
    </citation>
    <scope>NUCLEOTIDE SEQUENCE</scope>
    <source>
        <strain evidence="2">SH1</strain>
    </source>
</reference>
<feature type="signal peptide" evidence="1">
    <location>
        <begin position="1"/>
        <end position="19"/>
    </location>
</feature>
<comment type="caution">
    <text evidence="2">The sequence shown here is derived from an EMBL/GenBank/DDBJ whole genome shotgun (WGS) entry which is preliminary data.</text>
</comment>
<feature type="chain" id="PRO_5036221180" evidence="1">
    <location>
        <begin position="20"/>
        <end position="546"/>
    </location>
</feature>
<keyword evidence="1" id="KW-0732">Signal</keyword>
<protein>
    <submittedName>
        <fullName evidence="2">Uncharacterized protein</fullName>
    </submittedName>
</protein>
<proteinExistence type="predicted"/>
<dbReference type="EMBL" id="CAJFCW020000004">
    <property type="protein sequence ID" value="CAG9112250.1"/>
    <property type="molecule type" value="Genomic_DNA"/>
</dbReference>
<dbReference type="OrthoDB" id="5791188at2759"/>
<evidence type="ECO:0000256" key="1">
    <source>
        <dbReference type="SAM" id="SignalP"/>
    </source>
</evidence>
<dbReference type="Proteomes" id="UP000614601">
    <property type="component" value="Unassembled WGS sequence"/>
</dbReference>
<evidence type="ECO:0000313" key="3">
    <source>
        <dbReference type="Proteomes" id="UP000614601"/>
    </source>
</evidence>
<keyword evidence="3" id="KW-1185">Reference proteome</keyword>
<name>A0A811KUI7_9BILA</name>
<gene>
    <name evidence="2" type="ORF">BOKJ2_LOCUS8195</name>
</gene>
<organism evidence="2 3">
    <name type="scientific">Bursaphelenchus okinawaensis</name>
    <dbReference type="NCBI Taxonomy" id="465554"/>
    <lineage>
        <taxon>Eukaryota</taxon>
        <taxon>Metazoa</taxon>
        <taxon>Ecdysozoa</taxon>
        <taxon>Nematoda</taxon>
        <taxon>Chromadorea</taxon>
        <taxon>Rhabditida</taxon>
        <taxon>Tylenchina</taxon>
        <taxon>Tylenchomorpha</taxon>
        <taxon>Aphelenchoidea</taxon>
        <taxon>Aphelenchoididae</taxon>
        <taxon>Bursaphelenchus</taxon>
    </lineage>
</organism>
<evidence type="ECO:0000313" key="2">
    <source>
        <dbReference type="EMBL" id="CAD5218985.1"/>
    </source>
</evidence>
<dbReference type="Proteomes" id="UP000783686">
    <property type="component" value="Unassembled WGS sequence"/>
</dbReference>
<dbReference type="AlphaFoldDB" id="A0A811KUI7"/>
<sequence>MTFWAILQILLLCPLLGYCVIERITIPTTTATVPRSITPKENLDGYVDRIEAIDVSSNQVVITTSKVGPPEDVQVSIDVVDLSTGEKLPPINLTGILLFITRGRYTVNFLRPNTWYGIAFRSKQQHRPEGPIYIDFEEHLIRTHREDGSNLDGEPIVSVGTSRLGNDGKSVENLVLTLKWEQHPDERQDLDMVANVSLVCDKQIKFKQVFLNRREIEKSIEVKLDNNFEVLETNNKSRQIMASITPKHCHKICWLGSVYSNVQGYNFKREVAKKCESITTITTTAKLREYKSYEVKNNSLIVHTTYLKEHNDTIDKESYVQLTAIPIPENFTTKVNSTDDTTRYKVFSTSEGDTYTLPNLVPGRLYATQYTYVKQSPFAYAESRRFIIETQLRNTIGHAVKPIQVEVHFPKKTNSTDSKTISDNSSTKPTAKVKLNPQFHKYKVGVDLEPFCNQKNGTHIWLDADRNEFRLPTSDLVQLQQNQKKCSPNLCYTTSMIVKEKVYSMERHCQNLATDLPPPIPIQRDSGVSRYSTASLLLFYIMYMLL</sequence>